<comment type="caution">
    <text evidence="2">The sequence shown here is derived from an EMBL/GenBank/DDBJ whole genome shotgun (WGS) entry which is preliminary data.</text>
</comment>
<reference evidence="2 3" key="1">
    <citation type="submission" date="2019-05" db="EMBL/GenBank/DDBJ databases">
        <title>Emergence of the Ug99 lineage of the wheat stem rust pathogen through somatic hybridization.</title>
        <authorList>
            <person name="Li F."/>
            <person name="Upadhyaya N.M."/>
            <person name="Sperschneider J."/>
            <person name="Matny O."/>
            <person name="Nguyen-Phuc H."/>
            <person name="Mago R."/>
            <person name="Raley C."/>
            <person name="Miller M.E."/>
            <person name="Silverstein K.A.T."/>
            <person name="Henningsen E."/>
            <person name="Hirsch C.D."/>
            <person name="Visser B."/>
            <person name="Pretorius Z.A."/>
            <person name="Steffenson B.J."/>
            <person name="Schwessinger B."/>
            <person name="Dodds P.N."/>
            <person name="Figueroa M."/>
        </authorList>
    </citation>
    <scope>NUCLEOTIDE SEQUENCE [LARGE SCALE GENOMIC DNA]</scope>
    <source>
        <strain evidence="2 3">Ug99</strain>
    </source>
</reference>
<protein>
    <submittedName>
        <fullName evidence="2">Uncharacterized protein</fullName>
    </submittedName>
</protein>
<organism evidence="2 3">
    <name type="scientific">Puccinia graminis f. sp. tritici</name>
    <dbReference type="NCBI Taxonomy" id="56615"/>
    <lineage>
        <taxon>Eukaryota</taxon>
        <taxon>Fungi</taxon>
        <taxon>Dikarya</taxon>
        <taxon>Basidiomycota</taxon>
        <taxon>Pucciniomycotina</taxon>
        <taxon>Pucciniomycetes</taxon>
        <taxon>Pucciniales</taxon>
        <taxon>Pucciniaceae</taxon>
        <taxon>Puccinia</taxon>
    </lineage>
</organism>
<dbReference type="EMBL" id="VDEP01000271">
    <property type="protein sequence ID" value="KAA1115900.1"/>
    <property type="molecule type" value="Genomic_DNA"/>
</dbReference>
<feature type="region of interest" description="Disordered" evidence="1">
    <location>
        <begin position="38"/>
        <end position="100"/>
    </location>
</feature>
<evidence type="ECO:0000313" key="2">
    <source>
        <dbReference type="EMBL" id="KAA1115900.1"/>
    </source>
</evidence>
<dbReference type="Proteomes" id="UP000325313">
    <property type="component" value="Unassembled WGS sequence"/>
</dbReference>
<gene>
    <name evidence="2" type="ORF">PGTUg99_018086</name>
</gene>
<dbReference type="AlphaFoldDB" id="A0A5B0QRT0"/>
<evidence type="ECO:0000256" key="1">
    <source>
        <dbReference type="SAM" id="MobiDB-lite"/>
    </source>
</evidence>
<accession>A0A5B0QRT0</accession>
<feature type="compositionally biased region" description="Basic and acidic residues" evidence="1">
    <location>
        <begin position="77"/>
        <end position="91"/>
    </location>
</feature>
<proteinExistence type="predicted"/>
<name>A0A5B0QRT0_PUCGR</name>
<evidence type="ECO:0000313" key="3">
    <source>
        <dbReference type="Proteomes" id="UP000325313"/>
    </source>
</evidence>
<sequence length="100" mass="11190">MLAPESIHHRISRRGLQNYEGREVSREIDFLSQWEGRTAQEGGSKRKNCYPQGVNSLLPDPDDHPNKLNPGKKLKAHVVDNEQTSDSHLDGKSMMPIGSA</sequence>